<feature type="transmembrane region" description="Helical" evidence="1">
    <location>
        <begin position="9"/>
        <end position="30"/>
    </location>
</feature>
<evidence type="ECO:0000313" key="3">
    <source>
        <dbReference type="Proteomes" id="UP000216164"/>
    </source>
</evidence>
<name>A0AAP7ZI51_RALSL</name>
<reference evidence="2 3" key="1">
    <citation type="submission" date="2017-04" db="EMBL/GenBank/DDBJ databases">
        <title>Genome Announcement: Closed genomes of Ralstonia solanacearum strains K60, UW551, and UW700.</title>
        <authorList>
            <person name="Hayes M."/>
            <person name="Macintyre A.M."/>
            <person name="Allen C."/>
        </authorList>
    </citation>
    <scope>NUCLEOTIDE SEQUENCE [LARGE SCALE GENOMIC DNA]</scope>
    <source>
        <strain evidence="2 3">UW25</strain>
    </source>
</reference>
<evidence type="ECO:0008006" key="4">
    <source>
        <dbReference type="Google" id="ProtNLM"/>
    </source>
</evidence>
<feature type="transmembrane region" description="Helical" evidence="1">
    <location>
        <begin position="101"/>
        <end position="121"/>
    </location>
</feature>
<dbReference type="AlphaFoldDB" id="A0AAP7ZI51"/>
<comment type="caution">
    <text evidence="2">The sequence shown here is derived from an EMBL/GenBank/DDBJ whole genome shotgun (WGS) entry which is preliminary data.</text>
</comment>
<gene>
    <name evidence="2" type="ORF">B7R77_21025</name>
</gene>
<keyword evidence="1" id="KW-0472">Membrane</keyword>
<protein>
    <recommendedName>
        <fullName evidence="4">Transmembrane protein</fullName>
    </recommendedName>
</protein>
<dbReference type="RefSeq" id="WP_094394947.1">
    <property type="nucleotide sequence ID" value="NZ_NCTK01000002.1"/>
</dbReference>
<evidence type="ECO:0000256" key="1">
    <source>
        <dbReference type="SAM" id="Phobius"/>
    </source>
</evidence>
<keyword evidence="1" id="KW-0812">Transmembrane</keyword>
<dbReference type="EMBL" id="NCTK01000002">
    <property type="protein sequence ID" value="OYQ09410.1"/>
    <property type="molecule type" value="Genomic_DNA"/>
</dbReference>
<evidence type="ECO:0000313" key="2">
    <source>
        <dbReference type="EMBL" id="OYQ09410.1"/>
    </source>
</evidence>
<proteinExistence type="predicted"/>
<dbReference type="Proteomes" id="UP000216164">
    <property type="component" value="Unassembled WGS sequence"/>
</dbReference>
<accession>A0AAP7ZI51</accession>
<organism evidence="2 3">
    <name type="scientific">Ralstonia solanacearum K60</name>
    <dbReference type="NCBI Taxonomy" id="1091042"/>
    <lineage>
        <taxon>Bacteria</taxon>
        <taxon>Pseudomonadati</taxon>
        <taxon>Pseudomonadota</taxon>
        <taxon>Betaproteobacteria</taxon>
        <taxon>Burkholderiales</taxon>
        <taxon>Burkholderiaceae</taxon>
        <taxon>Ralstonia</taxon>
        <taxon>Ralstonia solanacearum species complex</taxon>
    </lineage>
</organism>
<keyword evidence="1" id="KW-1133">Transmembrane helix</keyword>
<feature type="transmembrane region" description="Helical" evidence="1">
    <location>
        <begin position="74"/>
        <end position="95"/>
    </location>
</feature>
<sequence>MNIRFRNVAILYALVFFALALTWMLAPGLLLSSWGIELSSQAGLVGRRGAALYAGTGVMLLGARNAAPSPARSALLRGAVVACLVLAVLGVFEFATGHAKAGILVAVAIEIALAMAFLLVAHTQQSIQ</sequence>
<feature type="transmembrane region" description="Helical" evidence="1">
    <location>
        <begin position="50"/>
        <end position="67"/>
    </location>
</feature>